<keyword evidence="2" id="KW-0067">ATP-binding</keyword>
<accession>A0AAV3PJC9</accession>
<feature type="domain" description="Disease resistance protein winged helix" evidence="3">
    <location>
        <begin position="16"/>
        <end position="64"/>
    </location>
</feature>
<feature type="domain" description="R13L1/DRL21-like LRR repeat region" evidence="4">
    <location>
        <begin position="219"/>
        <end position="299"/>
    </location>
</feature>
<reference evidence="5 6" key="1">
    <citation type="submission" date="2024-01" db="EMBL/GenBank/DDBJ databases">
        <title>The complete chloroplast genome sequence of Lithospermum erythrorhizon: insights into the phylogenetic relationship among Boraginaceae species and the maternal lineages of purple gromwells.</title>
        <authorList>
            <person name="Okada T."/>
            <person name="Watanabe K."/>
        </authorList>
    </citation>
    <scope>NUCLEOTIDE SEQUENCE [LARGE SCALE GENOMIC DNA]</scope>
</reference>
<dbReference type="InterPro" id="IPR058922">
    <property type="entry name" value="WHD_DRP"/>
</dbReference>
<dbReference type="PANTHER" id="PTHR47186">
    <property type="entry name" value="LEUCINE-RICH REPEAT-CONTAINING PROTEIN 57"/>
    <property type="match status" value="1"/>
</dbReference>
<protein>
    <recommendedName>
        <fullName evidence="7">Disease resistance RPP13-like protein 1</fullName>
    </recommendedName>
</protein>
<evidence type="ECO:0008006" key="7">
    <source>
        <dbReference type="Google" id="ProtNLM"/>
    </source>
</evidence>
<dbReference type="AlphaFoldDB" id="A0AAV3PJC9"/>
<evidence type="ECO:0000313" key="6">
    <source>
        <dbReference type="Proteomes" id="UP001454036"/>
    </source>
</evidence>
<dbReference type="Pfam" id="PF25019">
    <property type="entry name" value="LRR_R13L1-DRL21"/>
    <property type="match status" value="1"/>
</dbReference>
<keyword evidence="1" id="KW-0547">Nucleotide-binding</keyword>
<organism evidence="5 6">
    <name type="scientific">Lithospermum erythrorhizon</name>
    <name type="common">Purple gromwell</name>
    <name type="synonym">Lithospermum officinale var. erythrorhizon</name>
    <dbReference type="NCBI Taxonomy" id="34254"/>
    <lineage>
        <taxon>Eukaryota</taxon>
        <taxon>Viridiplantae</taxon>
        <taxon>Streptophyta</taxon>
        <taxon>Embryophyta</taxon>
        <taxon>Tracheophyta</taxon>
        <taxon>Spermatophyta</taxon>
        <taxon>Magnoliopsida</taxon>
        <taxon>eudicotyledons</taxon>
        <taxon>Gunneridae</taxon>
        <taxon>Pentapetalae</taxon>
        <taxon>asterids</taxon>
        <taxon>lamiids</taxon>
        <taxon>Boraginales</taxon>
        <taxon>Boraginaceae</taxon>
        <taxon>Boraginoideae</taxon>
        <taxon>Lithospermeae</taxon>
        <taxon>Lithospermum</taxon>
    </lineage>
</organism>
<dbReference type="SUPFAM" id="SSF52058">
    <property type="entry name" value="L domain-like"/>
    <property type="match status" value="1"/>
</dbReference>
<sequence>MPSSECLERCLSYCLLFPPGHEFHSDSMVLLWIAEGVIDGEASERLEDRGFICLQILLCHGFIMLSGSLADEFLIIDRDGFSKFARKPLHVSLPGERFDSQTLEALLMCKELRTLLLLGDFRYLVKQVPRGLFLSLNLLRTLDLSQTKVSEFPSSVGNLEDLRYLDLSGTLIRELPGVIYDLVNLQTLKLRDCSEFSALPKGTAKLTKLRLDLDIITAYITKLVLRWNECINAEVERTILESLLPHPNLSELHIQFYSGSVLPSWIGDSSFTNLTNITLYMCINCSSFTTIGRLPSLKFNIFGMDKVKNLDCLSCTDNQGSGTQQFSPSSYKRTLQSMSHDEIDFLSYDDFQGNDRHPFFPLLEKLTVENMSRLQEWTEIELDNCSELECFPDIPASLGTLIIQDCPKLQEQCRKGEGRDWQKIARVHYIWIQHRQIYPVSGSQCS</sequence>
<evidence type="ECO:0000256" key="2">
    <source>
        <dbReference type="ARBA" id="ARBA00022840"/>
    </source>
</evidence>
<dbReference type="PANTHER" id="PTHR47186:SF3">
    <property type="entry name" value="OS09G0267800 PROTEIN"/>
    <property type="match status" value="1"/>
</dbReference>
<gene>
    <name evidence="5" type="ORF">LIER_43154</name>
</gene>
<dbReference type="Gene3D" id="3.80.10.10">
    <property type="entry name" value="Ribonuclease Inhibitor"/>
    <property type="match status" value="1"/>
</dbReference>
<dbReference type="Proteomes" id="UP001454036">
    <property type="component" value="Unassembled WGS sequence"/>
</dbReference>
<dbReference type="InterPro" id="IPR056789">
    <property type="entry name" value="LRR_R13L1-DRL21"/>
</dbReference>
<comment type="caution">
    <text evidence="5">The sequence shown here is derived from an EMBL/GenBank/DDBJ whole genome shotgun (WGS) entry which is preliminary data.</text>
</comment>
<evidence type="ECO:0000259" key="4">
    <source>
        <dbReference type="Pfam" id="PF25019"/>
    </source>
</evidence>
<evidence type="ECO:0000256" key="1">
    <source>
        <dbReference type="ARBA" id="ARBA00022741"/>
    </source>
</evidence>
<evidence type="ECO:0000313" key="5">
    <source>
        <dbReference type="EMBL" id="GAA0151852.1"/>
    </source>
</evidence>
<proteinExistence type="predicted"/>
<name>A0AAV3PJC9_LITER</name>
<dbReference type="Pfam" id="PF23559">
    <property type="entry name" value="WHD_DRP"/>
    <property type="match status" value="1"/>
</dbReference>
<dbReference type="InterPro" id="IPR032675">
    <property type="entry name" value="LRR_dom_sf"/>
</dbReference>
<keyword evidence="6" id="KW-1185">Reference proteome</keyword>
<evidence type="ECO:0000259" key="3">
    <source>
        <dbReference type="Pfam" id="PF23559"/>
    </source>
</evidence>
<dbReference type="EMBL" id="BAABME010033125">
    <property type="protein sequence ID" value="GAA0151852.1"/>
    <property type="molecule type" value="Genomic_DNA"/>
</dbReference>